<dbReference type="AlphaFoldDB" id="A0A8H7YWR1"/>
<dbReference type="Pfam" id="PF10451">
    <property type="entry name" value="Stn1"/>
    <property type="match status" value="1"/>
</dbReference>
<dbReference type="OrthoDB" id="77828at2759"/>
<evidence type="ECO:0000313" key="5">
    <source>
        <dbReference type="EMBL" id="KAG5299980.1"/>
    </source>
</evidence>
<name>A0A8H7YWR1_AJECA</name>
<comment type="caution">
    <text evidence="5">The sequence shown here is derived from an EMBL/GenBank/DDBJ whole genome shotgun (WGS) entry which is preliminary data.</text>
</comment>
<dbReference type="Proteomes" id="UP000670092">
    <property type="component" value="Unassembled WGS sequence"/>
</dbReference>
<protein>
    <submittedName>
        <fullName evidence="5">OB-fold nucleic acid binding domain-containing protein</fullName>
    </submittedName>
</protein>
<feature type="domain" description="CST complex subunit Stn1 N-terminal" evidence="4">
    <location>
        <begin position="49"/>
        <end position="101"/>
    </location>
</feature>
<keyword evidence="2" id="KW-0158">Chromosome</keyword>
<dbReference type="InterPro" id="IPR018856">
    <property type="entry name" value="Stn1_N"/>
</dbReference>
<evidence type="ECO:0000313" key="6">
    <source>
        <dbReference type="Proteomes" id="UP000670092"/>
    </source>
</evidence>
<gene>
    <name evidence="5" type="ORF">I7I52_10478</name>
</gene>
<evidence type="ECO:0000256" key="1">
    <source>
        <dbReference type="ARBA" id="ARBA00004574"/>
    </source>
</evidence>
<dbReference type="GO" id="GO:0000781">
    <property type="term" value="C:chromosome, telomeric region"/>
    <property type="evidence" value="ECO:0007669"/>
    <property type="project" value="UniProtKB-SubCell"/>
</dbReference>
<proteinExistence type="predicted"/>
<dbReference type="EMBL" id="JAEVHI010000002">
    <property type="protein sequence ID" value="KAG5299980.1"/>
    <property type="molecule type" value="Genomic_DNA"/>
</dbReference>
<reference evidence="5 6" key="1">
    <citation type="submission" date="2021-01" db="EMBL/GenBank/DDBJ databases">
        <title>Chromosome-level genome assembly of a human fungal pathogen reveals clustering of transcriptionally co-regulated genes.</title>
        <authorList>
            <person name="Voorhies M."/>
            <person name="Cohen S."/>
            <person name="Shea T.P."/>
            <person name="Petrus S."/>
            <person name="Munoz J.F."/>
            <person name="Poplawski S."/>
            <person name="Goldman W.E."/>
            <person name="Michael T."/>
            <person name="Cuomo C.A."/>
            <person name="Sil A."/>
            <person name="Beyhan S."/>
        </authorList>
    </citation>
    <scope>NUCLEOTIDE SEQUENCE [LARGE SCALE GENOMIC DNA]</scope>
    <source>
        <strain evidence="5 6">G184AR</strain>
    </source>
</reference>
<dbReference type="VEuPathDB" id="FungiDB:I7I52_10478"/>
<evidence type="ECO:0000259" key="4">
    <source>
        <dbReference type="Pfam" id="PF10451"/>
    </source>
</evidence>
<organism evidence="5 6">
    <name type="scientific">Ajellomyces capsulatus</name>
    <name type="common">Darling's disease fungus</name>
    <name type="synonym">Histoplasma capsulatum</name>
    <dbReference type="NCBI Taxonomy" id="5037"/>
    <lineage>
        <taxon>Eukaryota</taxon>
        <taxon>Fungi</taxon>
        <taxon>Dikarya</taxon>
        <taxon>Ascomycota</taxon>
        <taxon>Pezizomycotina</taxon>
        <taxon>Eurotiomycetes</taxon>
        <taxon>Eurotiomycetidae</taxon>
        <taxon>Onygenales</taxon>
        <taxon>Ajellomycetaceae</taxon>
        <taxon>Histoplasma</taxon>
    </lineage>
</organism>
<accession>A0A8H7YWR1</accession>
<dbReference type="InterPro" id="IPR012340">
    <property type="entry name" value="NA-bd_OB-fold"/>
</dbReference>
<dbReference type="Gene3D" id="2.40.50.140">
    <property type="entry name" value="Nucleic acid-binding proteins"/>
    <property type="match status" value="1"/>
</dbReference>
<evidence type="ECO:0000256" key="3">
    <source>
        <dbReference type="ARBA" id="ARBA00022895"/>
    </source>
</evidence>
<sequence length="309" mass="35686">MADTNHHDPLPLTFYPAFCHRISPTFFTWVKMAAVDVHRLNLRPGFECQNICFYLNHPIQFICAAGIIVARDEQERRSILVLDDSSGACLEVVCSKNTQEAHSDTNTITNSNSNNIIMDNTTPSQPTHLTSATKKPLNITPLLPGVRAKLKGTISYFRGMFQLCLERYEMLHNMSAEVHFWDERTRFRLQVLCVPWVVTQEELEKLRGEAEGLTAASAARIGGVGGCDVDLNADGHVVARRRKEERGRERERDRERRRVEREERDRLRIEKRYEREDVVREILAKRCREKSVLVGRKQKKGKWLKMLDV</sequence>
<comment type="subcellular location">
    <subcellularLocation>
        <location evidence="1">Chromosome</location>
        <location evidence="1">Telomere</location>
    </subcellularLocation>
</comment>
<keyword evidence="3" id="KW-0779">Telomere</keyword>
<evidence type="ECO:0000256" key="2">
    <source>
        <dbReference type="ARBA" id="ARBA00022454"/>
    </source>
</evidence>